<feature type="transmembrane region" description="Helical" evidence="1">
    <location>
        <begin position="15"/>
        <end position="34"/>
    </location>
</feature>
<dbReference type="Gene3D" id="1.10.10.10">
    <property type="entry name" value="Winged helix-like DNA-binding domain superfamily/Winged helix DNA-binding domain"/>
    <property type="match status" value="1"/>
</dbReference>
<keyword evidence="1" id="KW-1133">Transmembrane helix</keyword>
<comment type="caution">
    <text evidence="2">The sequence shown here is derived from an EMBL/GenBank/DDBJ whole genome shotgun (WGS) entry which is preliminary data.</text>
</comment>
<evidence type="ECO:0000313" key="3">
    <source>
        <dbReference type="Proteomes" id="UP000003490"/>
    </source>
</evidence>
<organism evidence="2 3">
    <name type="scientific">[Clostridium] leptum DSM 753</name>
    <dbReference type="NCBI Taxonomy" id="428125"/>
    <lineage>
        <taxon>Bacteria</taxon>
        <taxon>Bacillati</taxon>
        <taxon>Bacillota</taxon>
        <taxon>Clostridia</taxon>
        <taxon>Eubacteriales</taxon>
        <taxon>Oscillospiraceae</taxon>
        <taxon>Oscillospiraceae incertae sedis</taxon>
    </lineage>
</organism>
<gene>
    <name evidence="2" type="ORF">CLOLEP_01684</name>
</gene>
<name>A7VSZ3_9FIRM</name>
<keyword evidence="1" id="KW-0472">Membrane</keyword>
<dbReference type="Proteomes" id="UP000003490">
    <property type="component" value="Unassembled WGS sequence"/>
</dbReference>
<dbReference type="SUPFAM" id="SSF46785">
    <property type="entry name" value="Winged helix' DNA-binding domain"/>
    <property type="match status" value="1"/>
</dbReference>
<protein>
    <recommendedName>
        <fullName evidence="4">HTH marR-type domain-containing protein</fullName>
    </recommendedName>
</protein>
<dbReference type="InterPro" id="IPR036390">
    <property type="entry name" value="WH_DNA-bd_sf"/>
</dbReference>
<evidence type="ECO:0000313" key="2">
    <source>
        <dbReference type="EMBL" id="EDO61289.1"/>
    </source>
</evidence>
<reference evidence="2 3" key="1">
    <citation type="submission" date="2007-08" db="EMBL/GenBank/DDBJ databases">
        <title>Draft genome sequence of Clostridium leptum (DSM 753).</title>
        <authorList>
            <person name="Sudarsanam P."/>
            <person name="Ley R."/>
            <person name="Guruge J."/>
            <person name="Turnbaugh P.J."/>
            <person name="Mahowald M."/>
            <person name="Liep D."/>
            <person name="Gordon J."/>
        </authorList>
    </citation>
    <scope>NUCLEOTIDE SEQUENCE [LARGE SCALE GENOMIC DNA]</scope>
    <source>
        <strain evidence="2 3">DSM 753</strain>
    </source>
</reference>
<dbReference type="InterPro" id="IPR036388">
    <property type="entry name" value="WH-like_DNA-bd_sf"/>
</dbReference>
<sequence length="54" mass="6123">MEYARLHGAVTRNDIIGLLGVISSTAVRILKKLVKSNLLKQNRRARSTRYTIVK</sequence>
<evidence type="ECO:0008006" key="4">
    <source>
        <dbReference type="Google" id="ProtNLM"/>
    </source>
</evidence>
<keyword evidence="1" id="KW-0812">Transmembrane</keyword>
<accession>A7VSZ3</accession>
<proteinExistence type="predicted"/>
<evidence type="ECO:0000256" key="1">
    <source>
        <dbReference type="SAM" id="Phobius"/>
    </source>
</evidence>
<reference evidence="2 3" key="2">
    <citation type="submission" date="2007-08" db="EMBL/GenBank/DDBJ databases">
        <authorList>
            <person name="Fulton L."/>
            <person name="Clifton S."/>
            <person name="Fulton B."/>
            <person name="Xu J."/>
            <person name="Minx P."/>
            <person name="Pepin K.H."/>
            <person name="Johnson M."/>
            <person name="Thiruvilangam P."/>
            <person name="Bhonagiri V."/>
            <person name="Nash W.E."/>
            <person name="Wang C."/>
            <person name="Mardis E.R."/>
            <person name="Wilson R.K."/>
        </authorList>
    </citation>
    <scope>NUCLEOTIDE SEQUENCE [LARGE SCALE GENOMIC DNA]</scope>
    <source>
        <strain evidence="2 3">DSM 753</strain>
    </source>
</reference>
<dbReference type="AlphaFoldDB" id="A7VSZ3"/>
<dbReference type="EMBL" id="ABCB02000018">
    <property type="protein sequence ID" value="EDO61289.1"/>
    <property type="molecule type" value="Genomic_DNA"/>
</dbReference>
<dbReference type="HOGENOM" id="CLU_3042038_0_0_9"/>